<evidence type="ECO:0000256" key="11">
    <source>
        <dbReference type="PROSITE-ProRule" id="PRU00169"/>
    </source>
</evidence>
<organism evidence="14 16">
    <name type="scientific">Yersinia enterocolitica</name>
    <dbReference type="NCBI Taxonomy" id="630"/>
    <lineage>
        <taxon>Bacteria</taxon>
        <taxon>Pseudomonadati</taxon>
        <taxon>Pseudomonadota</taxon>
        <taxon>Gammaproteobacteria</taxon>
        <taxon>Enterobacterales</taxon>
        <taxon>Yersiniaceae</taxon>
        <taxon>Yersinia</taxon>
    </lineage>
</organism>
<evidence type="ECO:0000256" key="7">
    <source>
        <dbReference type="ARBA" id="ARBA00023159"/>
    </source>
</evidence>
<dbReference type="SMART" id="SM00421">
    <property type="entry name" value="HTH_LUXR"/>
    <property type="match status" value="1"/>
</dbReference>
<comment type="subcellular location">
    <subcellularLocation>
        <location evidence="1">Cytoplasm</location>
    </subcellularLocation>
</comment>
<sequence length="196" mass="21251">MTYRVVFIDDHDIVRSGFAQLLALEDDIQVVGEFSSAKQARAGLPGLQANICICDISMPDESGLDLLKDLPSGMGVIMLSMHDSPALVEMALERGARGFLSKRCKPEDLVNAVRTVGSGGVYLMAEIAQKLARVAIDPLTRREREVAVLLAQGMEVRDIAESLGLSPKTVHVHRANLFAKLGVSNNVELTKQVLNL</sequence>
<dbReference type="GO" id="GO:0000160">
    <property type="term" value="P:phosphorelay signal transduction system"/>
    <property type="evidence" value="ECO:0007669"/>
    <property type="project" value="UniProtKB-KW"/>
</dbReference>
<evidence type="ECO:0000256" key="1">
    <source>
        <dbReference type="ARBA" id="ARBA00004496"/>
    </source>
</evidence>
<protein>
    <recommendedName>
        <fullName evidence="10">Transcriptional regulatory protein UhpA</fullName>
    </recommendedName>
</protein>
<reference evidence="15 17" key="2">
    <citation type="submission" date="2021-01" db="EMBL/GenBank/DDBJ databases">
        <title>FDA dAtabase for Regulatory Grade micrObial Sequences (FDA-ARGOS): Supporting development and validation of Infectious Disease Dx tests.</title>
        <authorList>
            <person name="Blissenbach B."/>
            <person name="Krut O."/>
            <person name="Tallon L."/>
            <person name="Sadzewicz L."/>
            <person name="Zhao X."/>
            <person name="Boylan J."/>
            <person name="Ott S."/>
            <person name="Bowen H."/>
            <person name="Vavikolanu K."/>
            <person name="Mehta A."/>
            <person name="Aluvathingal J."/>
            <person name="Nadendla S."/>
            <person name="Yan Y."/>
            <person name="Sichtig H."/>
        </authorList>
    </citation>
    <scope>NUCLEOTIDE SEQUENCE [LARGE SCALE GENOMIC DNA]</scope>
    <source>
        <strain evidence="15 17">FDAARGOS_1082</strain>
    </source>
</reference>
<dbReference type="InterPro" id="IPR039420">
    <property type="entry name" value="WalR-like"/>
</dbReference>
<accession>A0A0E1NG54</accession>
<dbReference type="PANTHER" id="PTHR43214:SF22">
    <property type="entry name" value="TRANSCRIPTIONAL REGULATORY PROTEIN UHPA"/>
    <property type="match status" value="1"/>
</dbReference>
<dbReference type="GeneID" id="31411060"/>
<evidence type="ECO:0000313" key="15">
    <source>
        <dbReference type="EMBL" id="QQU48785.1"/>
    </source>
</evidence>
<evidence type="ECO:0000259" key="12">
    <source>
        <dbReference type="PROSITE" id="PS50043"/>
    </source>
</evidence>
<dbReference type="InterPro" id="IPR011006">
    <property type="entry name" value="CheY-like_superfamily"/>
</dbReference>
<comment type="function">
    <text evidence="9">Part of the UhpABC signaling cascade that controls the expression of the hexose phosphate transporter UhpT. Activates the transcription of the uhpT gene. Acts by binding specifically to the uhpT promoter region.</text>
</comment>
<name>A0A0E1NG54_YEREN</name>
<keyword evidence="4" id="KW-0902">Two-component regulatory system</keyword>
<keyword evidence="6" id="KW-0238">DNA-binding</keyword>
<dbReference type="SMART" id="SM00448">
    <property type="entry name" value="REC"/>
    <property type="match status" value="1"/>
</dbReference>
<dbReference type="EMBL" id="CGBR01000057">
    <property type="protein sequence ID" value="CFQ76523.1"/>
    <property type="molecule type" value="Genomic_DNA"/>
</dbReference>
<dbReference type="CDD" id="cd06170">
    <property type="entry name" value="LuxR_C_like"/>
    <property type="match status" value="1"/>
</dbReference>
<dbReference type="Pfam" id="PF00072">
    <property type="entry name" value="Response_reg"/>
    <property type="match status" value="1"/>
</dbReference>
<keyword evidence="3 11" id="KW-0597">Phosphoprotein</keyword>
<dbReference type="InterPro" id="IPR016032">
    <property type="entry name" value="Sig_transdc_resp-reg_C-effctor"/>
</dbReference>
<keyword evidence="2" id="KW-0963">Cytoplasm</keyword>
<dbReference type="AlphaFoldDB" id="A0A0E1NG54"/>
<dbReference type="Proteomes" id="UP000595309">
    <property type="component" value="Chromosome"/>
</dbReference>
<feature type="domain" description="Response regulatory" evidence="13">
    <location>
        <begin position="4"/>
        <end position="117"/>
    </location>
</feature>
<dbReference type="Gene3D" id="3.40.50.2300">
    <property type="match status" value="1"/>
</dbReference>
<evidence type="ECO:0000256" key="10">
    <source>
        <dbReference type="ARBA" id="ARBA00040539"/>
    </source>
</evidence>
<feature type="modified residue" description="4-aspartylphosphate" evidence="11">
    <location>
        <position position="55"/>
    </location>
</feature>
<keyword evidence="8" id="KW-0804">Transcription</keyword>
<dbReference type="EMBL" id="CP068146">
    <property type="protein sequence ID" value="QQU48785.1"/>
    <property type="molecule type" value="Genomic_DNA"/>
</dbReference>
<evidence type="ECO:0000256" key="4">
    <source>
        <dbReference type="ARBA" id="ARBA00023012"/>
    </source>
</evidence>
<reference evidence="14 16" key="1">
    <citation type="submission" date="2015-03" db="EMBL/GenBank/DDBJ databases">
        <authorList>
            <person name="Murphy D."/>
        </authorList>
    </citation>
    <scope>NUCLEOTIDE SEQUENCE [LARGE SCALE GENOMIC DNA]</scope>
    <source>
        <strain evidence="14 16">IP26249</strain>
    </source>
</reference>
<dbReference type="OMA" id="DHPMWRD"/>
<dbReference type="PATRIC" id="fig|630.129.peg.96"/>
<dbReference type="PROSITE" id="PS50110">
    <property type="entry name" value="RESPONSE_REGULATORY"/>
    <property type="match status" value="1"/>
</dbReference>
<dbReference type="InterPro" id="IPR001789">
    <property type="entry name" value="Sig_transdc_resp-reg_receiver"/>
</dbReference>
<evidence type="ECO:0000313" key="17">
    <source>
        <dbReference type="Proteomes" id="UP000595309"/>
    </source>
</evidence>
<evidence type="ECO:0000313" key="14">
    <source>
        <dbReference type="EMBL" id="CFQ76523.1"/>
    </source>
</evidence>
<keyword evidence="5" id="KW-0805">Transcription regulation</keyword>
<feature type="domain" description="HTH luxR-type" evidence="12">
    <location>
        <begin position="132"/>
        <end position="196"/>
    </location>
</feature>
<dbReference type="InterPro" id="IPR000792">
    <property type="entry name" value="Tscrpt_reg_LuxR_C"/>
</dbReference>
<evidence type="ECO:0000256" key="2">
    <source>
        <dbReference type="ARBA" id="ARBA00022490"/>
    </source>
</evidence>
<dbReference type="PROSITE" id="PS50043">
    <property type="entry name" value="HTH_LUXR_2"/>
    <property type="match status" value="1"/>
</dbReference>
<dbReference type="PANTHER" id="PTHR43214">
    <property type="entry name" value="TWO-COMPONENT RESPONSE REGULATOR"/>
    <property type="match status" value="1"/>
</dbReference>
<evidence type="ECO:0000313" key="16">
    <source>
        <dbReference type="Proteomes" id="UP000048841"/>
    </source>
</evidence>
<dbReference type="Proteomes" id="UP000048841">
    <property type="component" value="Unassembled WGS sequence"/>
</dbReference>
<dbReference type="SUPFAM" id="SSF52172">
    <property type="entry name" value="CheY-like"/>
    <property type="match status" value="1"/>
</dbReference>
<dbReference type="NCBIfam" id="NF007685">
    <property type="entry name" value="PRK10360.1"/>
    <property type="match status" value="1"/>
</dbReference>
<dbReference type="SUPFAM" id="SSF46894">
    <property type="entry name" value="C-terminal effector domain of the bipartite response regulators"/>
    <property type="match status" value="1"/>
</dbReference>
<keyword evidence="7" id="KW-0010">Activator</keyword>
<dbReference type="PRINTS" id="PR00038">
    <property type="entry name" value="HTHLUXR"/>
</dbReference>
<evidence type="ECO:0000256" key="3">
    <source>
        <dbReference type="ARBA" id="ARBA00022553"/>
    </source>
</evidence>
<dbReference type="GO" id="GO:0005737">
    <property type="term" value="C:cytoplasm"/>
    <property type="evidence" value="ECO:0007669"/>
    <property type="project" value="UniProtKB-SubCell"/>
</dbReference>
<dbReference type="RefSeq" id="WP_005166171.1">
    <property type="nucleotide sequence ID" value="NZ_CGBC01000073.1"/>
</dbReference>
<evidence type="ECO:0000259" key="13">
    <source>
        <dbReference type="PROSITE" id="PS50110"/>
    </source>
</evidence>
<dbReference type="InterPro" id="IPR058245">
    <property type="entry name" value="NreC/VraR/RcsB-like_REC"/>
</dbReference>
<dbReference type="PROSITE" id="PS00622">
    <property type="entry name" value="HTH_LUXR_1"/>
    <property type="match status" value="1"/>
</dbReference>
<dbReference type="GO" id="GO:0006355">
    <property type="term" value="P:regulation of DNA-templated transcription"/>
    <property type="evidence" value="ECO:0007669"/>
    <property type="project" value="InterPro"/>
</dbReference>
<evidence type="ECO:0000256" key="9">
    <source>
        <dbReference type="ARBA" id="ARBA00037416"/>
    </source>
</evidence>
<gene>
    <name evidence="14" type="primary">uhpA_2</name>
    <name evidence="15" type="synonym">uhpA</name>
    <name evidence="14" type="ORF">ERS137941_04101</name>
    <name evidence="15" type="ORF">I6I39_08975</name>
</gene>
<evidence type="ECO:0000256" key="5">
    <source>
        <dbReference type="ARBA" id="ARBA00023015"/>
    </source>
</evidence>
<dbReference type="CDD" id="cd17535">
    <property type="entry name" value="REC_NarL-like"/>
    <property type="match status" value="1"/>
</dbReference>
<dbReference type="KEGG" id="yet:CH48_1541"/>
<evidence type="ECO:0000256" key="8">
    <source>
        <dbReference type="ARBA" id="ARBA00023163"/>
    </source>
</evidence>
<evidence type="ECO:0000256" key="6">
    <source>
        <dbReference type="ARBA" id="ARBA00023125"/>
    </source>
</evidence>
<proteinExistence type="predicted"/>
<dbReference type="GO" id="GO:0003677">
    <property type="term" value="F:DNA binding"/>
    <property type="evidence" value="ECO:0007669"/>
    <property type="project" value="UniProtKB-KW"/>
</dbReference>
<dbReference type="Pfam" id="PF00196">
    <property type="entry name" value="GerE"/>
    <property type="match status" value="1"/>
</dbReference>